<dbReference type="GO" id="GO:0005634">
    <property type="term" value="C:nucleus"/>
    <property type="evidence" value="ECO:0007669"/>
    <property type="project" value="TreeGrafter"/>
</dbReference>
<accession>A0A4Y9ZHU3</accession>
<feature type="region of interest" description="Disordered" evidence="3">
    <location>
        <begin position="134"/>
        <end position="161"/>
    </location>
</feature>
<comment type="caution">
    <text evidence="4">The sequence shown here is derived from an EMBL/GenBank/DDBJ whole genome shotgun (WGS) entry which is preliminary data.</text>
</comment>
<dbReference type="AlphaFoldDB" id="A0A4Y9ZHU3"/>
<keyword evidence="1" id="KW-0547">Nucleotide-binding</keyword>
<dbReference type="InterPro" id="IPR043129">
    <property type="entry name" value="ATPase_NBD"/>
</dbReference>
<dbReference type="SUPFAM" id="SSF53067">
    <property type="entry name" value="Actin-like ATPase domain"/>
    <property type="match status" value="2"/>
</dbReference>
<dbReference type="EMBL" id="SFCI01002156">
    <property type="protein sequence ID" value="TFY74316.1"/>
    <property type="molecule type" value="Genomic_DNA"/>
</dbReference>
<proteinExistence type="predicted"/>
<dbReference type="OrthoDB" id="29851at2759"/>
<evidence type="ECO:0000313" key="5">
    <source>
        <dbReference type="Proteomes" id="UP000298061"/>
    </source>
</evidence>
<evidence type="ECO:0000256" key="3">
    <source>
        <dbReference type="SAM" id="MobiDB-lite"/>
    </source>
</evidence>
<evidence type="ECO:0000256" key="1">
    <source>
        <dbReference type="ARBA" id="ARBA00022741"/>
    </source>
</evidence>
<dbReference type="GO" id="GO:0005829">
    <property type="term" value="C:cytosol"/>
    <property type="evidence" value="ECO:0007669"/>
    <property type="project" value="TreeGrafter"/>
</dbReference>
<evidence type="ECO:0000256" key="2">
    <source>
        <dbReference type="ARBA" id="ARBA00022840"/>
    </source>
</evidence>
<evidence type="ECO:0000313" key="4">
    <source>
        <dbReference type="EMBL" id="TFY74316.1"/>
    </source>
</evidence>
<feature type="compositionally biased region" description="Low complexity" evidence="3">
    <location>
        <begin position="134"/>
        <end position="149"/>
    </location>
</feature>
<dbReference type="Pfam" id="PF00012">
    <property type="entry name" value="HSP70"/>
    <property type="match status" value="2"/>
</dbReference>
<keyword evidence="5" id="KW-1185">Reference proteome</keyword>
<sequence>MAVKNSAPNGTADAPIEVSASPTVIGINFGNSYASIAILNKEGQAECIANEDGERQIACAISFNGEEMYIGSQAKHQLVKNAENSITNFRNILGKKFSELPKDKTTVSTPVIQHPDKQDEPAYKVKVLQASPSPLPSAAATKANTPAASQTATPRSEPVPAERVLTPSEVTTIFLKSLLQSAEDFLGKKVSGAVITVPGWFEPKQLDALRKAAADAGINVLQLLDDAAAAAVSSTSGPQADGLYPDRTQLIVDLGASSLALTLLSVRQGLFYPLATSYDFSVGGDQIDDKLVKFFAKEFTKKTKTPLTVVPSTEKGDVRARRACASRSSTPPESFTRLTVRGSLPRPRVGIAVAAGLSASMDSEPDGRRVSPEPAENSRASALELFGRS</sequence>
<dbReference type="STRING" id="135208.A0A4Y9ZHU3"/>
<dbReference type="Proteomes" id="UP000298061">
    <property type="component" value="Unassembled WGS sequence"/>
</dbReference>
<dbReference type="PANTHER" id="PTHR45639:SF32">
    <property type="entry name" value="HEAT SHOCK PROTEIN PDR13"/>
    <property type="match status" value="1"/>
</dbReference>
<dbReference type="GO" id="GO:0140662">
    <property type="term" value="F:ATP-dependent protein folding chaperone"/>
    <property type="evidence" value="ECO:0007669"/>
    <property type="project" value="InterPro"/>
</dbReference>
<dbReference type="InterPro" id="IPR013126">
    <property type="entry name" value="Hsp_70_fam"/>
</dbReference>
<dbReference type="PANTHER" id="PTHR45639">
    <property type="entry name" value="HSC70CB, ISOFORM G-RELATED"/>
    <property type="match status" value="1"/>
</dbReference>
<dbReference type="Gene3D" id="3.30.420.40">
    <property type="match status" value="2"/>
</dbReference>
<reference evidence="4 5" key="1">
    <citation type="submission" date="2019-02" db="EMBL/GenBank/DDBJ databases">
        <title>Genome sequencing of the rare red list fungi Hericium alpestre (H. flagellum).</title>
        <authorList>
            <person name="Buettner E."/>
            <person name="Kellner H."/>
        </authorList>
    </citation>
    <scope>NUCLEOTIDE SEQUENCE [LARGE SCALE GENOMIC DNA]</scope>
    <source>
        <strain evidence="4 5">DSM 108284</strain>
    </source>
</reference>
<name>A0A4Y9ZHU3_9AGAM</name>
<protein>
    <submittedName>
        <fullName evidence="4">Uncharacterized protein</fullName>
    </submittedName>
</protein>
<organism evidence="4 5">
    <name type="scientific">Hericium alpestre</name>
    <dbReference type="NCBI Taxonomy" id="135208"/>
    <lineage>
        <taxon>Eukaryota</taxon>
        <taxon>Fungi</taxon>
        <taxon>Dikarya</taxon>
        <taxon>Basidiomycota</taxon>
        <taxon>Agaricomycotina</taxon>
        <taxon>Agaricomycetes</taxon>
        <taxon>Russulales</taxon>
        <taxon>Hericiaceae</taxon>
        <taxon>Hericium</taxon>
    </lineage>
</organism>
<feature type="region of interest" description="Disordered" evidence="3">
    <location>
        <begin position="356"/>
        <end position="389"/>
    </location>
</feature>
<dbReference type="GO" id="GO:0005524">
    <property type="term" value="F:ATP binding"/>
    <property type="evidence" value="ECO:0007669"/>
    <property type="project" value="UniProtKB-KW"/>
</dbReference>
<keyword evidence="2" id="KW-0067">ATP-binding</keyword>
<gene>
    <name evidence="4" type="ORF">EWM64_g9697</name>
</gene>